<dbReference type="EMBL" id="JAUPFM010000019">
    <property type="protein sequence ID" value="KAK2820381.1"/>
    <property type="molecule type" value="Genomic_DNA"/>
</dbReference>
<dbReference type="InterPro" id="IPR009071">
    <property type="entry name" value="HMG_box_dom"/>
</dbReference>
<name>A0AA88IP16_CHASR</name>
<dbReference type="Gene3D" id="1.10.30.10">
    <property type="entry name" value="High mobility group box domain"/>
    <property type="match status" value="3"/>
</dbReference>
<feature type="domain" description="HMG box" evidence="6">
    <location>
        <begin position="297"/>
        <end position="364"/>
    </location>
</feature>
<feature type="domain" description="HMG box" evidence="6">
    <location>
        <begin position="194"/>
        <end position="258"/>
    </location>
</feature>
<gene>
    <name evidence="7" type="ORF">Q5P01_023340</name>
</gene>
<evidence type="ECO:0000256" key="2">
    <source>
        <dbReference type="ARBA" id="ARBA00023125"/>
    </source>
</evidence>
<keyword evidence="2 4" id="KW-0238">DNA-binding</keyword>
<feature type="DNA-binding region" description="HMG box" evidence="4">
    <location>
        <begin position="100"/>
        <end position="168"/>
    </location>
</feature>
<dbReference type="CDD" id="cd22001">
    <property type="entry name" value="HMG-box_UBF1_rpt4"/>
    <property type="match status" value="1"/>
</dbReference>
<feature type="compositionally biased region" description="Basic and acidic residues" evidence="5">
    <location>
        <begin position="177"/>
        <end position="193"/>
    </location>
</feature>
<comment type="caution">
    <text evidence="7">The sequence shown here is derived from an EMBL/GenBank/DDBJ whole genome shotgun (WGS) entry which is preliminary data.</text>
</comment>
<evidence type="ECO:0000259" key="6">
    <source>
        <dbReference type="PROSITE" id="PS50118"/>
    </source>
</evidence>
<keyword evidence="8" id="KW-1185">Reference proteome</keyword>
<evidence type="ECO:0000256" key="5">
    <source>
        <dbReference type="SAM" id="MobiDB-lite"/>
    </source>
</evidence>
<feature type="region of interest" description="Disordered" evidence="5">
    <location>
        <begin position="396"/>
        <end position="446"/>
    </location>
</feature>
<sequence>MSENITPEAGWTKENLLTLFAAIKSTIPKRYSKSVYSRGLKHINWDEVAFPPFSSEACQKKWSEILNKMRKTRTLTELIDEAEEILSSPVPNNRIHPEYPKKPIPANAIYYEENWAKFRKQHPELTHRKLLQTIAEKYKKLPEKEKAQYKEKYKLASKEYERRMLEIKPPKKKRKKVSEDTLDGKQHTKDDLPPKPPSNGYQLFCKEQLLCMTGVSSRDYVKVWAQRWRDLTEEQRNECNIRCTELKTKYAVELNQYLNTLDEEEQQQILKENGIKRPTVKRRSSGKVKALKFPGEPKMPSRAHNVIFCKNQMELLKEEFPNAHERFVKVNHMWQDLSVKEKHSYREKAKEKFRKYLVDLQKWFKTLTPEEQDNYRTSNPSKCQYLDAKSIEKNYDKEDYSYNPSDSEDENIEDSSSEEEEISMDFDEDEEEEEEEEEDASASENARRLSPLVLHRGSCGAGQPQCSRSGGSLDERRCASVCFLRLRKASTPTIDAAVIKAGSTSRTVSTVNFRVLADACCATA</sequence>
<feature type="DNA-binding region" description="HMG box" evidence="4">
    <location>
        <begin position="297"/>
        <end position="364"/>
    </location>
</feature>
<dbReference type="GO" id="GO:0005634">
    <property type="term" value="C:nucleus"/>
    <property type="evidence" value="ECO:0007669"/>
    <property type="project" value="UniProtKB-SubCell"/>
</dbReference>
<feature type="domain" description="HMG box" evidence="6">
    <location>
        <begin position="100"/>
        <end position="168"/>
    </location>
</feature>
<evidence type="ECO:0000256" key="3">
    <source>
        <dbReference type="ARBA" id="ARBA00023242"/>
    </source>
</evidence>
<dbReference type="PROSITE" id="PS50118">
    <property type="entry name" value="HMG_BOX_2"/>
    <property type="match status" value="3"/>
</dbReference>
<dbReference type="SUPFAM" id="SSF47095">
    <property type="entry name" value="HMG-box"/>
    <property type="match status" value="3"/>
</dbReference>
<dbReference type="AlphaFoldDB" id="A0AA88IP16"/>
<dbReference type="SMART" id="SM00398">
    <property type="entry name" value="HMG"/>
    <property type="match status" value="3"/>
</dbReference>
<feature type="compositionally biased region" description="Acidic residues" evidence="5">
    <location>
        <begin position="406"/>
        <end position="441"/>
    </location>
</feature>
<dbReference type="InterPro" id="IPR036910">
    <property type="entry name" value="HMG_box_dom_sf"/>
</dbReference>
<dbReference type="Pfam" id="PF00505">
    <property type="entry name" value="HMG_box"/>
    <property type="match status" value="1"/>
</dbReference>
<dbReference type="Proteomes" id="UP001187415">
    <property type="component" value="Unassembled WGS sequence"/>
</dbReference>
<dbReference type="GO" id="GO:0003677">
    <property type="term" value="F:DNA binding"/>
    <property type="evidence" value="ECO:0007669"/>
    <property type="project" value="UniProtKB-UniRule"/>
</dbReference>
<accession>A0AA88IP16</accession>
<dbReference type="PANTHER" id="PTHR46318">
    <property type="entry name" value="UPSTREAM BINDING TRANSCRIPTION FACTOR"/>
    <property type="match status" value="1"/>
</dbReference>
<organism evidence="7 8">
    <name type="scientific">Channa striata</name>
    <name type="common">Snakehead murrel</name>
    <name type="synonym">Ophicephalus striatus</name>
    <dbReference type="NCBI Taxonomy" id="64152"/>
    <lineage>
        <taxon>Eukaryota</taxon>
        <taxon>Metazoa</taxon>
        <taxon>Chordata</taxon>
        <taxon>Craniata</taxon>
        <taxon>Vertebrata</taxon>
        <taxon>Euteleostomi</taxon>
        <taxon>Actinopterygii</taxon>
        <taxon>Neopterygii</taxon>
        <taxon>Teleostei</taxon>
        <taxon>Neoteleostei</taxon>
        <taxon>Acanthomorphata</taxon>
        <taxon>Anabantaria</taxon>
        <taxon>Anabantiformes</taxon>
        <taxon>Channoidei</taxon>
        <taxon>Channidae</taxon>
        <taxon>Channa</taxon>
    </lineage>
</organism>
<feature type="DNA-binding region" description="HMG box" evidence="4">
    <location>
        <begin position="194"/>
        <end position="258"/>
    </location>
</feature>
<dbReference type="PANTHER" id="PTHR46318:SF2">
    <property type="entry name" value="NUCLEOLAR TRANSCRIPTION FACTOR 1"/>
    <property type="match status" value="1"/>
</dbReference>
<protein>
    <recommendedName>
        <fullName evidence="6">HMG box domain-containing protein</fullName>
    </recommendedName>
</protein>
<keyword evidence="3 4" id="KW-0539">Nucleus</keyword>
<comment type="subcellular location">
    <subcellularLocation>
        <location evidence="1">Nucleus</location>
    </subcellularLocation>
</comment>
<dbReference type="InterPro" id="IPR051762">
    <property type="entry name" value="UBF1"/>
</dbReference>
<evidence type="ECO:0000313" key="8">
    <source>
        <dbReference type="Proteomes" id="UP001187415"/>
    </source>
</evidence>
<reference evidence="7" key="1">
    <citation type="submission" date="2023-07" db="EMBL/GenBank/DDBJ databases">
        <title>Chromosome-level Genome Assembly of Striped Snakehead (Channa striata).</title>
        <authorList>
            <person name="Liu H."/>
        </authorList>
    </citation>
    <scope>NUCLEOTIDE SEQUENCE</scope>
    <source>
        <strain evidence="7">Gz</strain>
        <tissue evidence="7">Muscle</tissue>
    </source>
</reference>
<evidence type="ECO:0000313" key="7">
    <source>
        <dbReference type="EMBL" id="KAK2820381.1"/>
    </source>
</evidence>
<proteinExistence type="predicted"/>
<evidence type="ECO:0000256" key="4">
    <source>
        <dbReference type="PROSITE-ProRule" id="PRU00267"/>
    </source>
</evidence>
<evidence type="ECO:0000256" key="1">
    <source>
        <dbReference type="ARBA" id="ARBA00004123"/>
    </source>
</evidence>
<feature type="region of interest" description="Disordered" evidence="5">
    <location>
        <begin position="164"/>
        <end position="198"/>
    </location>
</feature>